<dbReference type="AlphaFoldDB" id="A0A7S2Y6E3"/>
<protein>
    <submittedName>
        <fullName evidence="1">Uncharacterized protein</fullName>
    </submittedName>
</protein>
<gene>
    <name evidence="1" type="ORF">APAL1065_LOCUS4877</name>
</gene>
<dbReference type="SUPFAM" id="SSF48403">
    <property type="entry name" value="Ankyrin repeat"/>
    <property type="match status" value="1"/>
</dbReference>
<proteinExistence type="predicted"/>
<name>A0A7S2Y6E3_9STRA</name>
<accession>A0A7S2Y6E3</accession>
<reference evidence="1" key="1">
    <citation type="submission" date="2021-01" db="EMBL/GenBank/DDBJ databases">
        <authorList>
            <person name="Corre E."/>
            <person name="Pelletier E."/>
            <person name="Niang G."/>
            <person name="Scheremetjew M."/>
            <person name="Finn R."/>
            <person name="Kale V."/>
            <person name="Holt S."/>
            <person name="Cochrane G."/>
            <person name="Meng A."/>
            <person name="Brown T."/>
            <person name="Cohen L."/>
        </authorList>
    </citation>
    <scope>NUCLEOTIDE SEQUENCE</scope>
    <source>
        <strain evidence="1">CCMP125</strain>
    </source>
</reference>
<dbReference type="EMBL" id="HBHT01007323">
    <property type="protein sequence ID" value="CAD9950026.1"/>
    <property type="molecule type" value="Transcribed_RNA"/>
</dbReference>
<dbReference type="InterPro" id="IPR036770">
    <property type="entry name" value="Ankyrin_rpt-contain_sf"/>
</dbReference>
<organism evidence="1">
    <name type="scientific">Entomoneis paludosa</name>
    <dbReference type="NCBI Taxonomy" id="265537"/>
    <lineage>
        <taxon>Eukaryota</taxon>
        <taxon>Sar</taxon>
        <taxon>Stramenopiles</taxon>
        <taxon>Ochrophyta</taxon>
        <taxon>Bacillariophyta</taxon>
        <taxon>Bacillariophyceae</taxon>
        <taxon>Bacillariophycidae</taxon>
        <taxon>Entomoneidaceae</taxon>
        <taxon>Entomoneis</taxon>
    </lineage>
</organism>
<dbReference type="Gene3D" id="1.25.40.20">
    <property type="entry name" value="Ankyrin repeat-containing domain"/>
    <property type="match status" value="1"/>
</dbReference>
<sequence length="383" mass="43092">MEQVLNLPIAGAPRRLPATKKSPVACKLQSYIFSMCARYNNKETTRKMWQQQPMESIWQIEEYLSPLDNEIFIRRQMVHTILTNQVEDLLQDVLTNLSPALNGPELLNQSDTAITENPHPTVPTLSAYSAMINHYLPRYSASLASSTHSAVTRLVELERVRHEQILRVVPRMVNERLAAAQSDLQKLYCVTEKKVKEILATEKIHSSAKEMILESEAIRACALKTNMPFLEMLLEMIVPSSSSDSANALLQKTREKAEILNRFDSEGMTPLMVAASLAGCSDSEEEHDDHRDFCQRLIQMGANQNLVKLDDGLSALGIFRLSFQRYRQDTLIHHSHDSETISFVAGDRGMLLMEALLKPAGGATPADRAIRLDDIEEIIPRSP</sequence>
<evidence type="ECO:0000313" key="1">
    <source>
        <dbReference type="EMBL" id="CAD9950026.1"/>
    </source>
</evidence>